<protein>
    <submittedName>
        <fullName evidence="1">Uncharacterized protein</fullName>
    </submittedName>
</protein>
<dbReference type="Proteomes" id="UP000236546">
    <property type="component" value="Unassembled WGS sequence"/>
</dbReference>
<proteinExistence type="predicted"/>
<gene>
    <name evidence="1" type="ORF">TGAMA5MH_07573</name>
</gene>
<comment type="caution">
    <text evidence="1">The sequence shown here is derived from an EMBL/GenBank/DDBJ whole genome shotgun (WGS) entry which is preliminary data.</text>
</comment>
<dbReference type="AlphaFoldDB" id="A0A2K0T4Z7"/>
<organism evidence="1 2">
    <name type="scientific">Trichoderma gamsii</name>
    <dbReference type="NCBI Taxonomy" id="398673"/>
    <lineage>
        <taxon>Eukaryota</taxon>
        <taxon>Fungi</taxon>
        <taxon>Dikarya</taxon>
        <taxon>Ascomycota</taxon>
        <taxon>Pezizomycotina</taxon>
        <taxon>Sordariomycetes</taxon>
        <taxon>Hypocreomycetidae</taxon>
        <taxon>Hypocreales</taxon>
        <taxon>Hypocreaceae</taxon>
        <taxon>Trichoderma</taxon>
    </lineage>
</organism>
<accession>A0A2K0T4Z7</accession>
<evidence type="ECO:0000313" key="1">
    <source>
        <dbReference type="EMBL" id="PNP40576.1"/>
    </source>
</evidence>
<sequence length="110" mass="12642">MLTGGKLKVTLESIPDETKTKKEGGIVIGVINDTTFGVITPYEIDFYETLETYINDNMCPSIRKASRNLRDWFDKNVVFDLDPEMNWMNFITKPQFNTTGDMVMGIQYMV</sequence>
<reference evidence="1 2" key="1">
    <citation type="submission" date="2017-02" db="EMBL/GenBank/DDBJ databases">
        <title>Genomes of Trichoderma spp. with biocontrol activity.</title>
        <authorList>
            <person name="Gardiner D."/>
            <person name="Kazan K."/>
            <person name="Vos C."/>
            <person name="Harvey P."/>
        </authorList>
    </citation>
    <scope>NUCLEOTIDE SEQUENCE [LARGE SCALE GENOMIC DNA]</scope>
    <source>
        <strain evidence="1 2">A5MH</strain>
    </source>
</reference>
<evidence type="ECO:0000313" key="2">
    <source>
        <dbReference type="Proteomes" id="UP000236546"/>
    </source>
</evidence>
<name>A0A2K0T4Z7_9HYPO</name>
<dbReference type="EMBL" id="MTYH01000068">
    <property type="protein sequence ID" value="PNP40576.1"/>
    <property type="molecule type" value="Genomic_DNA"/>
</dbReference>